<dbReference type="PANTHER" id="PTHR40084:SF1">
    <property type="entry name" value="PHOSPHOTRANSFERASE"/>
    <property type="match status" value="1"/>
</dbReference>
<keyword evidence="1" id="KW-0067">ATP-binding</keyword>
<dbReference type="PANTHER" id="PTHR40084">
    <property type="entry name" value="PHOSPHOHYDROLASE, PHP FAMILY"/>
    <property type="match status" value="1"/>
</dbReference>
<evidence type="ECO:0000313" key="2">
    <source>
        <dbReference type="Proteomes" id="UP000033999"/>
    </source>
</evidence>
<dbReference type="AlphaFoldDB" id="A0A0G1QCE1"/>
<keyword evidence="1" id="KW-0547">Nucleotide-binding</keyword>
<comment type="caution">
    <text evidence="1">The sequence shown here is derived from an EMBL/GenBank/DDBJ whole genome shotgun (WGS) entry which is preliminary data.</text>
</comment>
<dbReference type="EMBL" id="LCKX01000035">
    <property type="protein sequence ID" value="KKU06330.1"/>
    <property type="molecule type" value="Genomic_DNA"/>
</dbReference>
<keyword evidence="1" id="KW-0347">Helicase</keyword>
<protein>
    <submittedName>
        <fullName evidence="1">And RNA helicase protein</fullName>
    </submittedName>
</protein>
<proteinExistence type="predicted"/>
<reference evidence="1 2" key="1">
    <citation type="journal article" date="2015" name="Nature">
        <title>rRNA introns, odd ribosomes, and small enigmatic genomes across a large radiation of phyla.</title>
        <authorList>
            <person name="Brown C.T."/>
            <person name="Hug L.A."/>
            <person name="Thomas B.C."/>
            <person name="Sharon I."/>
            <person name="Castelle C.J."/>
            <person name="Singh A."/>
            <person name="Wilkins M.J."/>
            <person name="Williams K.H."/>
            <person name="Banfield J.F."/>
        </authorList>
    </citation>
    <scope>NUCLEOTIDE SEQUENCE [LARGE SCALE GENOMIC DNA]</scope>
</reference>
<organism evidence="1 2">
    <name type="scientific">Candidatus Magasanikbacteria bacterium GW2011_GWA2_45_39</name>
    <dbReference type="NCBI Taxonomy" id="1619041"/>
    <lineage>
        <taxon>Bacteria</taxon>
        <taxon>Candidatus Magasanikiibacteriota</taxon>
    </lineage>
</organism>
<accession>A0A0G1QCE1</accession>
<evidence type="ECO:0000313" key="1">
    <source>
        <dbReference type="EMBL" id="KKU06330.1"/>
    </source>
</evidence>
<gene>
    <name evidence="1" type="ORF">UX10_C0035G0001</name>
</gene>
<dbReference type="Proteomes" id="UP000033999">
    <property type="component" value="Unassembled WGS sequence"/>
</dbReference>
<sequence>MSKIVADLHIHSRFARACSKALNLKTIDAACRVKGVQLVSTGDCTHPLWMEEIERDLEEEGNGFLRLRGTDGTVKFILGSEVSCIYT</sequence>
<keyword evidence="1" id="KW-0378">Hydrolase</keyword>
<dbReference type="GO" id="GO:0004386">
    <property type="term" value="F:helicase activity"/>
    <property type="evidence" value="ECO:0007669"/>
    <property type="project" value="UniProtKB-KW"/>
</dbReference>
<feature type="non-terminal residue" evidence="1">
    <location>
        <position position="87"/>
    </location>
</feature>
<name>A0A0G1QCE1_9BACT</name>